<dbReference type="PANTHER" id="PTHR12439">
    <property type="entry name" value="PLACENTAL PROTEIN 11-RELATED"/>
    <property type="match status" value="1"/>
</dbReference>
<keyword evidence="6 11" id="KW-0255">Endonuclease</keyword>
<keyword evidence="7 11" id="KW-0378">Hydrolase</keyword>
<evidence type="ECO:0000256" key="7">
    <source>
        <dbReference type="ARBA" id="ARBA00022801"/>
    </source>
</evidence>
<evidence type="ECO:0000256" key="8">
    <source>
        <dbReference type="ARBA" id="ARBA00022884"/>
    </source>
</evidence>
<evidence type="ECO:0000256" key="12">
    <source>
        <dbReference type="SAM" id="SignalP"/>
    </source>
</evidence>
<dbReference type="Proteomes" id="UP001303046">
    <property type="component" value="Unassembled WGS sequence"/>
</dbReference>
<feature type="signal peptide" evidence="12">
    <location>
        <begin position="1"/>
        <end position="37"/>
    </location>
</feature>
<evidence type="ECO:0000313" key="14">
    <source>
        <dbReference type="EMBL" id="KAK6726635.1"/>
    </source>
</evidence>
<evidence type="ECO:0000256" key="6">
    <source>
        <dbReference type="ARBA" id="ARBA00022759"/>
    </source>
</evidence>
<proteinExistence type="inferred from homology"/>
<dbReference type="InterPro" id="IPR039787">
    <property type="entry name" value="ENDOU"/>
</dbReference>
<evidence type="ECO:0000256" key="3">
    <source>
        <dbReference type="ARBA" id="ARBA00011245"/>
    </source>
</evidence>
<comment type="similarity">
    <text evidence="2 11">Belongs to the ENDOU family.</text>
</comment>
<organism evidence="14 15">
    <name type="scientific">Necator americanus</name>
    <name type="common">Human hookworm</name>
    <dbReference type="NCBI Taxonomy" id="51031"/>
    <lineage>
        <taxon>Eukaryota</taxon>
        <taxon>Metazoa</taxon>
        <taxon>Ecdysozoa</taxon>
        <taxon>Nematoda</taxon>
        <taxon>Chromadorea</taxon>
        <taxon>Rhabditida</taxon>
        <taxon>Rhabditina</taxon>
        <taxon>Rhabditomorpha</taxon>
        <taxon>Strongyloidea</taxon>
        <taxon>Ancylostomatidae</taxon>
        <taxon>Bunostominae</taxon>
        <taxon>Necator</taxon>
    </lineage>
</organism>
<dbReference type="SUPFAM" id="SSF142877">
    <property type="entry name" value="EndoU-like"/>
    <property type="match status" value="1"/>
</dbReference>
<dbReference type="PROSITE" id="PS51959">
    <property type="entry name" value="ENDOU"/>
    <property type="match status" value="1"/>
</dbReference>
<keyword evidence="12" id="KW-0732">Signal</keyword>
<dbReference type="CDD" id="cd21159">
    <property type="entry name" value="XendoU"/>
    <property type="match status" value="1"/>
</dbReference>
<evidence type="ECO:0000256" key="5">
    <source>
        <dbReference type="ARBA" id="ARBA00022723"/>
    </source>
</evidence>
<evidence type="ECO:0000256" key="2">
    <source>
        <dbReference type="ARBA" id="ARBA00010168"/>
    </source>
</evidence>
<feature type="domain" description="EndoU" evidence="13">
    <location>
        <begin position="47"/>
        <end position="316"/>
    </location>
</feature>
<dbReference type="InterPro" id="IPR018998">
    <property type="entry name" value="EndoU_C"/>
</dbReference>
<dbReference type="PANTHER" id="PTHR12439:SF11">
    <property type="entry name" value="URIDYLATE-SPECIFIC ENDORIBONUCLEASE"/>
    <property type="match status" value="1"/>
</dbReference>
<name>A0ABR1BMN8_NECAM</name>
<evidence type="ECO:0000256" key="9">
    <source>
        <dbReference type="ARBA" id="ARBA00023211"/>
    </source>
</evidence>
<dbReference type="Pfam" id="PF09412">
    <property type="entry name" value="XendoU"/>
    <property type="match status" value="1"/>
</dbReference>
<keyword evidence="10" id="KW-0456">Lyase</keyword>
<reference evidence="14 15" key="1">
    <citation type="submission" date="2023-08" db="EMBL/GenBank/DDBJ databases">
        <title>A Necator americanus chromosomal reference genome.</title>
        <authorList>
            <person name="Ilik V."/>
            <person name="Petrzelkova K.J."/>
            <person name="Pardy F."/>
            <person name="Fuh T."/>
            <person name="Niatou-Singa F.S."/>
            <person name="Gouil Q."/>
            <person name="Baker L."/>
            <person name="Ritchie M.E."/>
            <person name="Jex A.R."/>
            <person name="Gazzola D."/>
            <person name="Li H."/>
            <person name="Toshio Fujiwara R."/>
            <person name="Zhan B."/>
            <person name="Aroian R.V."/>
            <person name="Pafco B."/>
            <person name="Schwarz E.M."/>
        </authorList>
    </citation>
    <scope>NUCLEOTIDE SEQUENCE [LARGE SCALE GENOMIC DNA]</scope>
    <source>
        <strain evidence="14 15">Aroian</strain>
        <tissue evidence="14">Whole animal</tissue>
    </source>
</reference>
<evidence type="ECO:0000259" key="13">
    <source>
        <dbReference type="PROSITE" id="PS51959"/>
    </source>
</evidence>
<feature type="chain" id="PRO_5046223088" description="EndoU domain-containing protein" evidence="12">
    <location>
        <begin position="38"/>
        <end position="329"/>
    </location>
</feature>
<comment type="cofactor">
    <cofactor evidence="1 11">
        <name>Mn(2+)</name>
        <dbReference type="ChEBI" id="CHEBI:29035"/>
    </cofactor>
</comment>
<evidence type="ECO:0000256" key="11">
    <source>
        <dbReference type="RuleBase" id="RU367085"/>
    </source>
</evidence>
<keyword evidence="8 11" id="KW-0694">RNA-binding</keyword>
<evidence type="ECO:0000256" key="4">
    <source>
        <dbReference type="ARBA" id="ARBA00022722"/>
    </source>
</evidence>
<accession>A0ABR1BMN8</accession>
<comment type="caution">
    <text evidence="14">The sequence shown here is derived from an EMBL/GenBank/DDBJ whole genome shotgun (WGS) entry which is preliminary data.</text>
</comment>
<keyword evidence="15" id="KW-1185">Reference proteome</keyword>
<evidence type="ECO:0000256" key="10">
    <source>
        <dbReference type="ARBA" id="ARBA00023239"/>
    </source>
</evidence>
<dbReference type="EMBL" id="JAVFWL010000001">
    <property type="protein sequence ID" value="KAK6726635.1"/>
    <property type="molecule type" value="Genomic_DNA"/>
</dbReference>
<gene>
    <name evidence="14" type="primary">Necator_chrI.g890</name>
    <name evidence="14" type="ORF">RB195_004766</name>
</gene>
<keyword evidence="4 11" id="KW-0540">Nuclease</keyword>
<evidence type="ECO:0000256" key="1">
    <source>
        <dbReference type="ARBA" id="ARBA00001936"/>
    </source>
</evidence>
<keyword evidence="9 11" id="KW-0464">Manganese</keyword>
<dbReference type="InterPro" id="IPR037227">
    <property type="entry name" value="EndoU-like"/>
</dbReference>
<keyword evidence="5 11" id="KW-0479">Metal-binding</keyword>
<protein>
    <recommendedName>
        <fullName evidence="13">EndoU domain-containing protein</fullName>
    </recommendedName>
</protein>
<evidence type="ECO:0000313" key="15">
    <source>
        <dbReference type="Proteomes" id="UP001303046"/>
    </source>
</evidence>
<sequence>MVYPWTAQNMSSWTTATRPNMFLCLLLSSFNVWFVSAAESIPPFNIQNAELVEMSKKLRDADENKAEPGQIYISYQAHTNTRDSEDNARRDFFTKVDPQLLRKKSFSQFLDLTNNFVREAGISEPRVPISEEKKETSAFLTTVLASKPWKLLYEFLRQKKHPFAKDPITFRYWIAQLWFVHYSRARGRADTSGFEHVFIGEEKNHEISGLHNWIRFYQLEKNATENFDYKGFVIKRGNIMASLKFTWKGDLKRSGSVLIGTSPEFDMALYTLCFLSRRGRQQCQVEIDGCPLSITSYDLVQNNKVFIGSIFPTAGPITDQCRRTAGRLV</sequence>
<comment type="subunit">
    <text evidence="3 11">Monomer.</text>
</comment>